<organism evidence="2 3">
    <name type="scientific">Winogradskyella poriferorum</name>
    <dbReference type="NCBI Taxonomy" id="307627"/>
    <lineage>
        <taxon>Bacteria</taxon>
        <taxon>Pseudomonadati</taxon>
        <taxon>Bacteroidota</taxon>
        <taxon>Flavobacteriia</taxon>
        <taxon>Flavobacteriales</taxon>
        <taxon>Flavobacteriaceae</taxon>
        <taxon>Winogradskyella</taxon>
    </lineage>
</organism>
<dbReference type="RefSeq" id="WP_331808241.1">
    <property type="nucleotide sequence ID" value="NZ_JAZHOU010000001.1"/>
</dbReference>
<reference evidence="2 3" key="1">
    <citation type="submission" date="2024-02" db="EMBL/GenBank/DDBJ databases">
        <title>Winogradskyella poriferorum JCM 12885.</title>
        <authorList>
            <person name="Zhang D.-F."/>
            <person name="Fu Z.-Y."/>
        </authorList>
    </citation>
    <scope>NUCLEOTIDE SEQUENCE [LARGE SCALE GENOMIC DNA]</scope>
    <source>
        <strain evidence="2 3">JCM 12885</strain>
    </source>
</reference>
<keyword evidence="3" id="KW-1185">Reference proteome</keyword>
<name>A0ABU7W084_9FLAO</name>
<protein>
    <recommendedName>
        <fullName evidence="4">SMODS-associated NUDIX domain-containing protein</fullName>
    </recommendedName>
</protein>
<evidence type="ECO:0000313" key="2">
    <source>
        <dbReference type="EMBL" id="MEF3077398.1"/>
    </source>
</evidence>
<evidence type="ECO:0000256" key="1">
    <source>
        <dbReference type="SAM" id="Phobius"/>
    </source>
</evidence>
<keyword evidence="1" id="KW-0472">Membrane</keyword>
<accession>A0ABU7W084</accession>
<keyword evidence="1" id="KW-1133">Transmembrane helix</keyword>
<evidence type="ECO:0000313" key="3">
    <source>
        <dbReference type="Proteomes" id="UP001356704"/>
    </source>
</evidence>
<sequence length="267" mass="31899">MDKKKNVYEKIADFLNKSKIPTAYILFIYITSVQFLPDSWISKEFKEVTVWPFMVTLGIIILRVFFDIYKKINEPKKTLPFYSKWGDVINSGDFSKLFKKRLHDDKVIYIKVIGISLRFHWYYIKNLMEEYLIQDKNVEFNVTLAMLDTKSYNKLEFIDESFKQKFLKQAEATKNDIELFKNTYEGKDRTCKCNVELIEYTFMPSFYGILLDNKFLFLGNTYWGKEMIRSAGQSYNLYVEDDDFSGSERIKIFNSWFEYIDSQNGKE</sequence>
<feature type="transmembrane region" description="Helical" evidence="1">
    <location>
        <begin position="20"/>
        <end position="36"/>
    </location>
</feature>
<dbReference type="Proteomes" id="UP001356704">
    <property type="component" value="Unassembled WGS sequence"/>
</dbReference>
<proteinExistence type="predicted"/>
<evidence type="ECO:0008006" key="4">
    <source>
        <dbReference type="Google" id="ProtNLM"/>
    </source>
</evidence>
<gene>
    <name evidence="2" type="ORF">V1468_00145</name>
</gene>
<feature type="transmembrane region" description="Helical" evidence="1">
    <location>
        <begin position="48"/>
        <end position="66"/>
    </location>
</feature>
<dbReference type="EMBL" id="JAZHOU010000001">
    <property type="protein sequence ID" value="MEF3077398.1"/>
    <property type="molecule type" value="Genomic_DNA"/>
</dbReference>
<keyword evidence="1" id="KW-0812">Transmembrane</keyword>
<feature type="transmembrane region" description="Helical" evidence="1">
    <location>
        <begin position="107"/>
        <end position="124"/>
    </location>
</feature>
<comment type="caution">
    <text evidence="2">The sequence shown here is derived from an EMBL/GenBank/DDBJ whole genome shotgun (WGS) entry which is preliminary data.</text>
</comment>